<evidence type="ECO:0000313" key="4">
    <source>
        <dbReference type="EMBL" id="KAG8624453.1"/>
    </source>
</evidence>
<feature type="domain" description="Zn(2)-C6 fungal-type" evidence="3">
    <location>
        <begin position="34"/>
        <end position="64"/>
    </location>
</feature>
<keyword evidence="1" id="KW-0539">Nucleus</keyword>
<proteinExistence type="predicted"/>
<name>A0A8K0KXJ8_9PEZI</name>
<reference evidence="4" key="1">
    <citation type="submission" date="2021-07" db="EMBL/GenBank/DDBJ databases">
        <title>Elsinoe batatas strain:CRI-CJ2 Genome sequencing and assembly.</title>
        <authorList>
            <person name="Huang L."/>
        </authorList>
    </citation>
    <scope>NUCLEOTIDE SEQUENCE</scope>
    <source>
        <strain evidence="4">CRI-CJ2</strain>
    </source>
</reference>
<dbReference type="SUPFAM" id="SSF57701">
    <property type="entry name" value="Zn2/Cys6 DNA-binding domain"/>
    <property type="match status" value="1"/>
</dbReference>
<dbReference type="SMART" id="SM00066">
    <property type="entry name" value="GAL4"/>
    <property type="match status" value="1"/>
</dbReference>
<dbReference type="OrthoDB" id="10261408at2759"/>
<dbReference type="PANTHER" id="PTHR47256">
    <property type="entry name" value="ZN(II)2CYS6 TRANSCRIPTION FACTOR (EUROFUNG)-RELATED"/>
    <property type="match status" value="1"/>
</dbReference>
<feature type="region of interest" description="Disordered" evidence="2">
    <location>
        <begin position="126"/>
        <end position="169"/>
    </location>
</feature>
<accession>A0A8K0KXJ8</accession>
<dbReference type="GO" id="GO:0008270">
    <property type="term" value="F:zinc ion binding"/>
    <property type="evidence" value="ECO:0007669"/>
    <property type="project" value="InterPro"/>
</dbReference>
<dbReference type="InterPro" id="IPR036864">
    <property type="entry name" value="Zn2-C6_fun-type_DNA-bd_sf"/>
</dbReference>
<feature type="compositionally biased region" description="Polar residues" evidence="2">
    <location>
        <begin position="140"/>
        <end position="160"/>
    </location>
</feature>
<evidence type="ECO:0000256" key="1">
    <source>
        <dbReference type="ARBA" id="ARBA00023242"/>
    </source>
</evidence>
<protein>
    <recommendedName>
        <fullName evidence="3">Zn(2)-C6 fungal-type domain-containing protein</fullName>
    </recommendedName>
</protein>
<dbReference type="InterPro" id="IPR001138">
    <property type="entry name" value="Zn2Cys6_DnaBD"/>
</dbReference>
<dbReference type="InterPro" id="IPR053187">
    <property type="entry name" value="Notoamide_regulator"/>
</dbReference>
<feature type="compositionally biased region" description="Low complexity" evidence="2">
    <location>
        <begin position="15"/>
        <end position="24"/>
    </location>
</feature>
<dbReference type="Proteomes" id="UP000809789">
    <property type="component" value="Unassembled WGS sequence"/>
</dbReference>
<gene>
    <name evidence="4" type="ORF">KVT40_007520</name>
</gene>
<dbReference type="PROSITE" id="PS00463">
    <property type="entry name" value="ZN2_CY6_FUNGAL_1"/>
    <property type="match status" value="1"/>
</dbReference>
<keyword evidence="5" id="KW-1185">Reference proteome</keyword>
<dbReference type="Pfam" id="PF00172">
    <property type="entry name" value="Zn_clus"/>
    <property type="match status" value="1"/>
</dbReference>
<dbReference type="PROSITE" id="PS50048">
    <property type="entry name" value="ZN2_CY6_FUNGAL_2"/>
    <property type="match status" value="1"/>
</dbReference>
<dbReference type="EMBL" id="JAESVG020000009">
    <property type="protein sequence ID" value="KAG8624453.1"/>
    <property type="molecule type" value="Genomic_DNA"/>
</dbReference>
<dbReference type="GO" id="GO:0000981">
    <property type="term" value="F:DNA-binding transcription factor activity, RNA polymerase II-specific"/>
    <property type="evidence" value="ECO:0007669"/>
    <property type="project" value="InterPro"/>
</dbReference>
<dbReference type="PANTHER" id="PTHR47256:SF1">
    <property type="entry name" value="ZN(II)2CYS6 TRANSCRIPTION FACTOR (EUROFUNG)"/>
    <property type="match status" value="1"/>
</dbReference>
<feature type="region of interest" description="Disordered" evidence="2">
    <location>
        <begin position="1"/>
        <end position="30"/>
    </location>
</feature>
<organism evidence="4 5">
    <name type="scientific">Elsinoe batatas</name>
    <dbReference type="NCBI Taxonomy" id="2601811"/>
    <lineage>
        <taxon>Eukaryota</taxon>
        <taxon>Fungi</taxon>
        <taxon>Dikarya</taxon>
        <taxon>Ascomycota</taxon>
        <taxon>Pezizomycotina</taxon>
        <taxon>Dothideomycetes</taxon>
        <taxon>Dothideomycetidae</taxon>
        <taxon>Myriangiales</taxon>
        <taxon>Elsinoaceae</taxon>
        <taxon>Elsinoe</taxon>
    </lineage>
</organism>
<dbReference type="Gene3D" id="4.10.240.10">
    <property type="entry name" value="Zn(2)-C6 fungal-type DNA-binding domain"/>
    <property type="match status" value="1"/>
</dbReference>
<dbReference type="AlphaFoldDB" id="A0A8K0KXJ8"/>
<evidence type="ECO:0000256" key="2">
    <source>
        <dbReference type="SAM" id="MobiDB-lite"/>
    </source>
</evidence>
<dbReference type="CDD" id="cd00067">
    <property type="entry name" value="GAL4"/>
    <property type="match status" value="1"/>
</dbReference>
<comment type="caution">
    <text evidence="4">The sequence shown here is derived from an EMBL/GenBank/DDBJ whole genome shotgun (WGS) entry which is preliminary data.</text>
</comment>
<evidence type="ECO:0000259" key="3">
    <source>
        <dbReference type="PROSITE" id="PS50048"/>
    </source>
</evidence>
<sequence length="220" mass="23934">MGERQDNPDITFVDAGSPASSSSGRPKRTHTRVACNACRSRKHKCNGERPTCTGCLDRGTKCVYDADLDTTRAGTLRRRFETLEAENKEMHHLVKSLRLSPQTDVDRLVQSLRSGHSIAAALEDLDQSSASMPDRRPSLAGSTSASARTLSDLSTRQTSIGEARDASRDKRMQLATLLVEPNATAEGTTDDGPTCESVHTPEEIIPHPILFHSFRACTAS</sequence>
<evidence type="ECO:0000313" key="5">
    <source>
        <dbReference type="Proteomes" id="UP000809789"/>
    </source>
</evidence>